<dbReference type="EMBL" id="CAJPIN010064569">
    <property type="protein sequence ID" value="CAG2067191.1"/>
    <property type="molecule type" value="Genomic_DNA"/>
</dbReference>
<feature type="signal peptide" evidence="1">
    <location>
        <begin position="1"/>
        <end position="21"/>
    </location>
</feature>
<keyword evidence="3" id="KW-1185">Reference proteome</keyword>
<proteinExistence type="predicted"/>
<sequence>MYVPVTCLLLLLALCSEGSSGNSKANVDKRNKAVKLMDLGSGEVRVPPCSLEIDYLTTGSTVVENHEGSLVARILLPDGRLESGGASLVSRVLLAV</sequence>
<name>A0ABN7PNQ7_TIMPD</name>
<comment type="caution">
    <text evidence="2">The sequence shown here is derived from an EMBL/GenBank/DDBJ whole genome shotgun (WGS) entry which is preliminary data.</text>
</comment>
<dbReference type="Proteomes" id="UP001153148">
    <property type="component" value="Unassembled WGS sequence"/>
</dbReference>
<reference evidence="2" key="1">
    <citation type="submission" date="2021-03" db="EMBL/GenBank/DDBJ databases">
        <authorList>
            <person name="Tran Van P."/>
        </authorList>
    </citation>
    <scope>NUCLEOTIDE SEQUENCE</scope>
</reference>
<feature type="chain" id="PRO_5045705302" evidence="1">
    <location>
        <begin position="22"/>
        <end position="96"/>
    </location>
</feature>
<keyword evidence="1" id="KW-0732">Signal</keyword>
<organism evidence="2 3">
    <name type="scientific">Timema podura</name>
    <name type="common">Walking stick</name>
    <dbReference type="NCBI Taxonomy" id="61482"/>
    <lineage>
        <taxon>Eukaryota</taxon>
        <taxon>Metazoa</taxon>
        <taxon>Ecdysozoa</taxon>
        <taxon>Arthropoda</taxon>
        <taxon>Hexapoda</taxon>
        <taxon>Insecta</taxon>
        <taxon>Pterygota</taxon>
        <taxon>Neoptera</taxon>
        <taxon>Polyneoptera</taxon>
        <taxon>Phasmatodea</taxon>
        <taxon>Timematodea</taxon>
        <taxon>Timematoidea</taxon>
        <taxon>Timematidae</taxon>
        <taxon>Timema</taxon>
    </lineage>
</organism>
<evidence type="ECO:0000256" key="1">
    <source>
        <dbReference type="SAM" id="SignalP"/>
    </source>
</evidence>
<protein>
    <submittedName>
        <fullName evidence="2">Uncharacterized protein</fullName>
    </submittedName>
</protein>
<evidence type="ECO:0000313" key="3">
    <source>
        <dbReference type="Proteomes" id="UP001153148"/>
    </source>
</evidence>
<accession>A0ABN7PNQ7</accession>
<gene>
    <name evidence="2" type="ORF">TPAB3V08_LOCUS14134</name>
</gene>
<evidence type="ECO:0000313" key="2">
    <source>
        <dbReference type="EMBL" id="CAG2067191.1"/>
    </source>
</evidence>